<comment type="catalytic activity">
    <reaction evidence="7 8">
        <text>L-histidinol phosphate + H2O = L-histidinol + phosphate</text>
        <dbReference type="Rhea" id="RHEA:14465"/>
        <dbReference type="ChEBI" id="CHEBI:15377"/>
        <dbReference type="ChEBI" id="CHEBI:43474"/>
        <dbReference type="ChEBI" id="CHEBI:57699"/>
        <dbReference type="ChEBI" id="CHEBI:57980"/>
        <dbReference type="EC" id="3.1.3.15"/>
    </reaction>
</comment>
<dbReference type="EC" id="3.1.3.15" evidence="3 8"/>
<dbReference type="InterPro" id="IPR016195">
    <property type="entry name" value="Pol/histidinol_Pase-like"/>
</dbReference>
<dbReference type="PANTHER" id="PTHR21039:SF0">
    <property type="entry name" value="HISTIDINOL-PHOSPHATASE"/>
    <property type="match status" value="1"/>
</dbReference>
<keyword evidence="5 8" id="KW-0378">Hydrolase</keyword>
<dbReference type="Gene3D" id="3.20.20.140">
    <property type="entry name" value="Metal-dependent hydrolases"/>
    <property type="match status" value="1"/>
</dbReference>
<evidence type="ECO:0000256" key="5">
    <source>
        <dbReference type="ARBA" id="ARBA00022801"/>
    </source>
</evidence>
<dbReference type="SUPFAM" id="SSF89550">
    <property type="entry name" value="PHP domain-like"/>
    <property type="match status" value="1"/>
</dbReference>
<evidence type="ECO:0000313" key="10">
    <source>
        <dbReference type="EMBL" id="CAE6524702.1"/>
    </source>
</evidence>
<comment type="caution">
    <text evidence="10">The sequence shown here is derived from an EMBL/GenBank/DDBJ whole genome shotgun (WGS) entry which is preliminary data.</text>
</comment>
<dbReference type="InterPro" id="IPR010140">
    <property type="entry name" value="Histidinol_P_phosphatase_HisJ"/>
</dbReference>
<sequence>MSLDRSSMNASHHSHSGQFCKHAVGTLEEVVKAAINGGFQVFGLTEHVPRYRVEDLYPEEADLDPSDLMTTFDGFIEEAHRLKRLYADQITLLVGLETDYITSNDLDQLQVLLERHGEKIEYVVGSVHHCNGIPIDFDRPAFERAVASFTNSQVIKIEEFGPNEVQRAFLNGYLDAQFRLMERIHPEVIGHFDLCRLYTPHLLLESVWDRVERNVRYAVEYGAAFELNAAAFRKGWDCAYPGREIVKLIKSLDGTFVLSDDSHGPAAVGLNYDKLEAYINEMGVTSVARLEKVESSNRAGRFLKPALK</sequence>
<dbReference type="InterPro" id="IPR004013">
    <property type="entry name" value="PHP_dom"/>
</dbReference>
<dbReference type="EMBL" id="CAJMWZ010006580">
    <property type="protein sequence ID" value="CAE6524702.1"/>
    <property type="molecule type" value="Genomic_DNA"/>
</dbReference>
<dbReference type="PANTHER" id="PTHR21039">
    <property type="entry name" value="HISTIDINOL PHOSPHATASE-RELATED"/>
    <property type="match status" value="1"/>
</dbReference>
<keyword evidence="4 8" id="KW-0028">Amino-acid biosynthesis</keyword>
<gene>
    <name evidence="10" type="ORF">RDB_LOCUS122630</name>
</gene>
<proteinExistence type="inferred from homology"/>
<evidence type="ECO:0000256" key="7">
    <source>
        <dbReference type="ARBA" id="ARBA00049158"/>
    </source>
</evidence>
<evidence type="ECO:0000256" key="6">
    <source>
        <dbReference type="ARBA" id="ARBA00023102"/>
    </source>
</evidence>
<dbReference type="AlphaFoldDB" id="A0A8H3DK32"/>
<dbReference type="CDD" id="cd12110">
    <property type="entry name" value="PHP_HisPPase_Hisj_like"/>
    <property type="match status" value="1"/>
</dbReference>
<feature type="domain" description="PHP" evidence="9">
    <location>
        <begin position="12"/>
        <end position="229"/>
    </location>
</feature>
<accession>A0A8H3DK32</accession>
<evidence type="ECO:0000256" key="8">
    <source>
        <dbReference type="RuleBase" id="RU366003"/>
    </source>
</evidence>
<organism evidence="10 11">
    <name type="scientific">Rhizoctonia solani</name>
    <dbReference type="NCBI Taxonomy" id="456999"/>
    <lineage>
        <taxon>Eukaryota</taxon>
        <taxon>Fungi</taxon>
        <taxon>Dikarya</taxon>
        <taxon>Basidiomycota</taxon>
        <taxon>Agaricomycotina</taxon>
        <taxon>Agaricomycetes</taxon>
        <taxon>Cantharellales</taxon>
        <taxon>Ceratobasidiaceae</taxon>
        <taxon>Rhizoctonia</taxon>
    </lineage>
</organism>
<keyword evidence="6 8" id="KW-0368">Histidine biosynthesis</keyword>
<protein>
    <recommendedName>
        <fullName evidence="3 8">Histidinol-phosphatase</fullName>
        <shortName evidence="8">HolPase</shortName>
        <ecNumber evidence="3 8">3.1.3.15</ecNumber>
    </recommendedName>
</protein>
<dbReference type="NCBIfam" id="TIGR01856">
    <property type="entry name" value="hisJ_fam"/>
    <property type="match status" value="1"/>
</dbReference>
<name>A0A8H3DK32_9AGAM</name>
<dbReference type="Pfam" id="PF02811">
    <property type="entry name" value="PHP"/>
    <property type="match status" value="1"/>
</dbReference>
<dbReference type="UniPathway" id="UPA00031">
    <property type="reaction ID" value="UER00013"/>
</dbReference>
<comment type="similarity">
    <text evidence="2 8">Belongs to the PHP hydrolase family. HisK subfamily.</text>
</comment>
<evidence type="ECO:0000256" key="2">
    <source>
        <dbReference type="ARBA" id="ARBA00009152"/>
    </source>
</evidence>
<comment type="pathway">
    <text evidence="1 8">Amino-acid biosynthesis; L-histidine biosynthesis; L-histidine from 5-phospho-alpha-D-ribose 1-diphosphate: step 8/9.</text>
</comment>
<reference evidence="10" key="1">
    <citation type="submission" date="2021-01" db="EMBL/GenBank/DDBJ databases">
        <authorList>
            <person name="Kaushik A."/>
        </authorList>
    </citation>
    <scope>NUCLEOTIDE SEQUENCE</scope>
    <source>
        <strain evidence="10">Type strain: AG8-Rh-89/</strain>
    </source>
</reference>
<evidence type="ECO:0000256" key="3">
    <source>
        <dbReference type="ARBA" id="ARBA00013085"/>
    </source>
</evidence>
<evidence type="ECO:0000259" key="9">
    <source>
        <dbReference type="Pfam" id="PF02811"/>
    </source>
</evidence>
<dbReference type="Proteomes" id="UP000663850">
    <property type="component" value="Unassembled WGS sequence"/>
</dbReference>
<evidence type="ECO:0000313" key="11">
    <source>
        <dbReference type="Proteomes" id="UP000663850"/>
    </source>
</evidence>
<dbReference type="GO" id="GO:0005737">
    <property type="term" value="C:cytoplasm"/>
    <property type="evidence" value="ECO:0007669"/>
    <property type="project" value="TreeGrafter"/>
</dbReference>
<evidence type="ECO:0000256" key="1">
    <source>
        <dbReference type="ARBA" id="ARBA00004970"/>
    </source>
</evidence>
<evidence type="ECO:0000256" key="4">
    <source>
        <dbReference type="ARBA" id="ARBA00022605"/>
    </source>
</evidence>
<dbReference type="GO" id="GO:0000105">
    <property type="term" value="P:L-histidine biosynthetic process"/>
    <property type="evidence" value="ECO:0007669"/>
    <property type="project" value="UniProtKB-UniRule"/>
</dbReference>
<dbReference type="GO" id="GO:0004401">
    <property type="term" value="F:histidinol-phosphatase activity"/>
    <property type="evidence" value="ECO:0007669"/>
    <property type="project" value="UniProtKB-UniRule"/>
</dbReference>